<comment type="caution">
    <text evidence="2">The sequence shown here is derived from an EMBL/GenBank/DDBJ whole genome shotgun (WGS) entry which is preliminary data.</text>
</comment>
<dbReference type="EMBL" id="BARV01010658">
    <property type="protein sequence ID" value="GAI14925.1"/>
    <property type="molecule type" value="Genomic_DNA"/>
</dbReference>
<dbReference type="NCBIfam" id="NF040521">
    <property type="entry name" value="C45_proenzyme"/>
    <property type="match status" value="1"/>
</dbReference>
<reference evidence="2" key="1">
    <citation type="journal article" date="2014" name="Front. Microbiol.">
        <title>High frequency of phylogenetically diverse reductive dehalogenase-homologous genes in deep subseafloor sedimentary metagenomes.</title>
        <authorList>
            <person name="Kawai M."/>
            <person name="Futagami T."/>
            <person name="Toyoda A."/>
            <person name="Takaki Y."/>
            <person name="Nishi S."/>
            <person name="Hori S."/>
            <person name="Arai W."/>
            <person name="Tsubouchi T."/>
            <person name="Morono Y."/>
            <person name="Uchiyama I."/>
            <person name="Ito T."/>
            <person name="Fujiyama A."/>
            <person name="Inagaki F."/>
            <person name="Takami H."/>
        </authorList>
    </citation>
    <scope>NUCLEOTIDE SEQUENCE</scope>
    <source>
        <strain evidence="2">Expedition CK06-06</strain>
    </source>
</reference>
<dbReference type="PANTHER" id="PTHR34180">
    <property type="entry name" value="PEPTIDASE C45"/>
    <property type="match status" value="1"/>
</dbReference>
<dbReference type="Gene3D" id="3.60.60.10">
    <property type="entry name" value="Penicillin V Acylase, Chain A"/>
    <property type="match status" value="1"/>
</dbReference>
<dbReference type="PANTHER" id="PTHR34180:SF1">
    <property type="entry name" value="BETA-ALANYL-DOPAMINE_CARCININE HYDROLASE"/>
    <property type="match status" value="1"/>
</dbReference>
<dbReference type="InterPro" id="IPR005079">
    <property type="entry name" value="Peptidase_C45_hydrolase"/>
</dbReference>
<dbReference type="Pfam" id="PF03417">
    <property type="entry name" value="AAT"/>
    <property type="match status" value="1"/>
</dbReference>
<dbReference type="InterPro" id="IPR047794">
    <property type="entry name" value="C45_proenzyme-like"/>
</dbReference>
<organism evidence="2">
    <name type="scientific">marine sediment metagenome</name>
    <dbReference type="NCBI Taxonomy" id="412755"/>
    <lineage>
        <taxon>unclassified sequences</taxon>
        <taxon>metagenomes</taxon>
        <taxon>ecological metagenomes</taxon>
    </lineage>
</organism>
<dbReference type="InterPro" id="IPR047801">
    <property type="entry name" value="Peptidase_C45"/>
</dbReference>
<dbReference type="AlphaFoldDB" id="X1MJN2"/>
<accession>X1MJN2</accession>
<gene>
    <name evidence="2" type="ORF">S06H3_20553</name>
</gene>
<evidence type="ECO:0000313" key="2">
    <source>
        <dbReference type="EMBL" id="GAI14925.1"/>
    </source>
</evidence>
<feature type="non-terminal residue" evidence="2">
    <location>
        <position position="271"/>
    </location>
</feature>
<name>X1MJN2_9ZZZZ</name>
<sequence>GVAEGSGLQFEEIVALNARYELSYAYMPPIPTWTASGGCTVYALAPEATRNQHTFVGMNWDYKPGVESSCLILRINQKKKPDIIMHTEAGIISQKGFNSAGIGVVPSYIRCENDSFRLGLPTWIKFRGILNSESLPDCIKMLMTFEGPNSVNMVIAHRDGEVIDVECTPDDVFFLYPKSGILTHANHFQSPSLRVKDTGKGALPDTVIRSHRAFRLFQEKRGNLEWDTIKDVLKDHFGYPNSICRHRDERLNPYEQWETLTSMIIDLTEGK</sequence>
<feature type="domain" description="Peptidase C45 hydrolase" evidence="1">
    <location>
        <begin position="52"/>
        <end position="267"/>
    </location>
</feature>
<dbReference type="Gene3D" id="1.10.10.2120">
    <property type="match status" value="1"/>
</dbReference>
<evidence type="ECO:0000259" key="1">
    <source>
        <dbReference type="Pfam" id="PF03417"/>
    </source>
</evidence>
<feature type="non-terminal residue" evidence="2">
    <location>
        <position position="1"/>
    </location>
</feature>
<protein>
    <recommendedName>
        <fullName evidence="1">Peptidase C45 hydrolase domain-containing protein</fullName>
    </recommendedName>
</protein>
<proteinExistence type="predicted"/>